<evidence type="ECO:0000313" key="10">
    <source>
        <dbReference type="Proteomes" id="UP001171111"/>
    </source>
</evidence>
<evidence type="ECO:0000256" key="8">
    <source>
        <dbReference type="NCBIfam" id="TIGR00188"/>
    </source>
</evidence>
<dbReference type="InterPro" id="IPR000100">
    <property type="entry name" value="RNase_P"/>
</dbReference>
<evidence type="ECO:0000256" key="2">
    <source>
        <dbReference type="ARBA" id="ARBA00022694"/>
    </source>
</evidence>
<gene>
    <name evidence="7 9" type="primary">rnpA</name>
    <name evidence="9" type="ORF">Q2362_03575</name>
</gene>
<sequence length="108" mass="12204">MPKYGRLSHTSEFAKVYKNAKKWHCYDASVYFLAADEFRFAVVASKKIGNAVARNRAKRRLRAIFSELASTAKLGDYVIIAKDSLLSSKYSQASKNIRWALKKIGALQ</sequence>
<comment type="catalytic activity">
    <reaction evidence="7">
        <text>Endonucleolytic cleavage of RNA, removing 5'-extranucleotides from tRNA precursor.</text>
        <dbReference type="EC" id="3.1.26.5"/>
    </reaction>
</comment>
<keyword evidence="6 7" id="KW-0694">RNA-binding</keyword>
<dbReference type="SUPFAM" id="SSF54211">
    <property type="entry name" value="Ribosomal protein S5 domain 2-like"/>
    <property type="match status" value="1"/>
</dbReference>
<protein>
    <recommendedName>
        <fullName evidence="7 8">Ribonuclease P protein component</fullName>
        <shortName evidence="7">RNase P protein</shortName>
        <shortName evidence="7">RNaseP protein</shortName>
        <ecNumber evidence="7 8">3.1.26.5</ecNumber>
    </recommendedName>
    <alternativeName>
        <fullName evidence="7">Protein C5</fullName>
    </alternativeName>
</protein>
<dbReference type="HAMAP" id="MF_00227">
    <property type="entry name" value="RNase_P"/>
    <property type="match status" value="1"/>
</dbReference>
<evidence type="ECO:0000256" key="6">
    <source>
        <dbReference type="ARBA" id="ARBA00022884"/>
    </source>
</evidence>
<evidence type="ECO:0000256" key="3">
    <source>
        <dbReference type="ARBA" id="ARBA00022722"/>
    </source>
</evidence>
<dbReference type="RefSeq" id="WP_273929840.1">
    <property type="nucleotide sequence ID" value="NZ_JAQSLL010000001.1"/>
</dbReference>
<dbReference type="PANTHER" id="PTHR33992">
    <property type="entry name" value="RIBONUCLEASE P PROTEIN COMPONENT"/>
    <property type="match status" value="1"/>
</dbReference>
<accession>A0ABT8T7D5</accession>
<dbReference type="InterPro" id="IPR020539">
    <property type="entry name" value="RNase_P_CS"/>
</dbReference>
<comment type="similarity">
    <text evidence="7">Belongs to the RnpA family.</text>
</comment>
<evidence type="ECO:0000313" key="9">
    <source>
        <dbReference type="EMBL" id="MDO2409180.1"/>
    </source>
</evidence>
<evidence type="ECO:0000256" key="4">
    <source>
        <dbReference type="ARBA" id="ARBA00022759"/>
    </source>
</evidence>
<comment type="function">
    <text evidence="1 7">RNaseP catalyzes the removal of the 5'-leader sequence from pre-tRNA to produce the mature 5'-terminus. It can also cleave other RNA substrates such as 4.5S RNA. The protein component plays an auxiliary but essential role in vivo by binding to the 5'-leader sequence and broadening the substrate specificity of the ribozyme.</text>
</comment>
<keyword evidence="3 7" id="KW-0540">Nuclease</keyword>
<reference evidence="9 10" key="1">
    <citation type="submission" date="2023-06" db="EMBL/GenBank/DDBJ databases">
        <title>Campylobacter magnum sp. nov., isolated from cecal contents of domestic pigs (Sus scrofa domesticus).</title>
        <authorList>
            <person name="Papic B."/>
            <person name="Gruntar I."/>
        </authorList>
    </citation>
    <scope>NUCLEOTIDE SEQUENCE [LARGE SCALE GENOMIC DNA]</scope>
    <source>
        <strain evidence="10">34484-21</strain>
    </source>
</reference>
<dbReference type="Proteomes" id="UP001171111">
    <property type="component" value="Unassembled WGS sequence"/>
</dbReference>
<dbReference type="NCBIfam" id="TIGR00188">
    <property type="entry name" value="rnpA"/>
    <property type="match status" value="1"/>
</dbReference>
<dbReference type="InterPro" id="IPR020568">
    <property type="entry name" value="Ribosomal_Su5_D2-typ_SF"/>
</dbReference>
<evidence type="ECO:0000256" key="5">
    <source>
        <dbReference type="ARBA" id="ARBA00022801"/>
    </source>
</evidence>
<keyword evidence="2 7" id="KW-0819">tRNA processing</keyword>
<proteinExistence type="inferred from homology"/>
<evidence type="ECO:0000256" key="1">
    <source>
        <dbReference type="ARBA" id="ARBA00002663"/>
    </source>
</evidence>
<dbReference type="InterPro" id="IPR014721">
    <property type="entry name" value="Ribsml_uS5_D2-typ_fold_subgr"/>
</dbReference>
<dbReference type="PANTHER" id="PTHR33992:SF1">
    <property type="entry name" value="RIBONUCLEASE P PROTEIN COMPONENT"/>
    <property type="match status" value="1"/>
</dbReference>
<dbReference type="EC" id="3.1.26.5" evidence="7 8"/>
<comment type="subunit">
    <text evidence="7">Consists of a catalytic RNA component (M1 or rnpB) and a protein subunit.</text>
</comment>
<organism evidence="9 10">
    <name type="scientific">Campylobacter magnus</name>
    <dbReference type="NCBI Taxonomy" id="3026462"/>
    <lineage>
        <taxon>Bacteria</taxon>
        <taxon>Pseudomonadati</taxon>
        <taxon>Campylobacterota</taxon>
        <taxon>Epsilonproteobacteria</taxon>
        <taxon>Campylobacterales</taxon>
        <taxon>Campylobacteraceae</taxon>
        <taxon>Campylobacter</taxon>
    </lineage>
</organism>
<keyword evidence="4 7" id="KW-0255">Endonuclease</keyword>
<dbReference type="Pfam" id="PF00825">
    <property type="entry name" value="Ribonuclease_P"/>
    <property type="match status" value="1"/>
</dbReference>
<keyword evidence="10" id="KW-1185">Reference proteome</keyword>
<evidence type="ECO:0000256" key="7">
    <source>
        <dbReference type="HAMAP-Rule" id="MF_00227"/>
    </source>
</evidence>
<name>A0ABT8T7D5_9BACT</name>
<keyword evidence="5 7" id="KW-0378">Hydrolase</keyword>
<dbReference type="PROSITE" id="PS00648">
    <property type="entry name" value="RIBONUCLEASE_P"/>
    <property type="match status" value="1"/>
</dbReference>
<dbReference type="GO" id="GO:0004526">
    <property type="term" value="F:ribonuclease P activity"/>
    <property type="evidence" value="ECO:0007669"/>
    <property type="project" value="UniProtKB-EC"/>
</dbReference>
<comment type="caution">
    <text evidence="9">The sequence shown here is derived from an EMBL/GenBank/DDBJ whole genome shotgun (WGS) entry which is preliminary data.</text>
</comment>
<dbReference type="EMBL" id="JAULJQ010000003">
    <property type="protein sequence ID" value="MDO2409180.1"/>
    <property type="molecule type" value="Genomic_DNA"/>
</dbReference>
<dbReference type="Gene3D" id="3.30.230.10">
    <property type="match status" value="1"/>
</dbReference>